<evidence type="ECO:0000256" key="1">
    <source>
        <dbReference type="SAM" id="Phobius"/>
    </source>
</evidence>
<proteinExistence type="predicted"/>
<keyword evidence="1" id="KW-0812">Transmembrane</keyword>
<dbReference type="AlphaFoldDB" id="A0A0F9INT9"/>
<name>A0A0F9INT9_9ZZZZ</name>
<accession>A0A0F9INT9</accession>
<sequence>MNKVAWYDLRGQGWLRDILVVLHPPYTLWHLSYIPIGAALAPEMDWLALGWTVLAFFLAMGIGAHCLDELNGRPLKTRIPGSVLRWAAVVSVAGAIAIGAGVGIRETVWVIPSMVFGGFIVFAYNLEWFGGRFHSDLWFGIAWGGFPAVTAYIAQA</sequence>
<keyword evidence="1" id="KW-1133">Transmembrane helix</keyword>
<organism evidence="2">
    <name type="scientific">marine sediment metagenome</name>
    <dbReference type="NCBI Taxonomy" id="412755"/>
    <lineage>
        <taxon>unclassified sequences</taxon>
        <taxon>metagenomes</taxon>
        <taxon>ecological metagenomes</taxon>
    </lineage>
</organism>
<dbReference type="EMBL" id="LAZR01018683">
    <property type="protein sequence ID" value="KKL95405.1"/>
    <property type="molecule type" value="Genomic_DNA"/>
</dbReference>
<protein>
    <submittedName>
        <fullName evidence="2">Uncharacterized protein</fullName>
    </submittedName>
</protein>
<reference evidence="2" key="1">
    <citation type="journal article" date="2015" name="Nature">
        <title>Complex archaea that bridge the gap between prokaryotes and eukaryotes.</title>
        <authorList>
            <person name="Spang A."/>
            <person name="Saw J.H."/>
            <person name="Jorgensen S.L."/>
            <person name="Zaremba-Niedzwiedzka K."/>
            <person name="Martijn J."/>
            <person name="Lind A.E."/>
            <person name="van Eijk R."/>
            <person name="Schleper C."/>
            <person name="Guy L."/>
            <person name="Ettema T.J."/>
        </authorList>
    </citation>
    <scope>NUCLEOTIDE SEQUENCE</scope>
</reference>
<gene>
    <name evidence="2" type="ORF">LCGC14_1854870</name>
</gene>
<keyword evidence="1" id="KW-0472">Membrane</keyword>
<feature type="transmembrane region" description="Helical" evidence="1">
    <location>
        <begin position="46"/>
        <end position="67"/>
    </location>
</feature>
<feature type="transmembrane region" description="Helical" evidence="1">
    <location>
        <begin position="137"/>
        <end position="154"/>
    </location>
</feature>
<feature type="transmembrane region" description="Helical" evidence="1">
    <location>
        <begin position="83"/>
        <end position="102"/>
    </location>
</feature>
<comment type="caution">
    <text evidence="2">The sequence shown here is derived from an EMBL/GenBank/DDBJ whole genome shotgun (WGS) entry which is preliminary data.</text>
</comment>
<feature type="transmembrane region" description="Helical" evidence="1">
    <location>
        <begin position="108"/>
        <end position="125"/>
    </location>
</feature>
<feature type="non-terminal residue" evidence="2">
    <location>
        <position position="156"/>
    </location>
</feature>
<evidence type="ECO:0000313" key="2">
    <source>
        <dbReference type="EMBL" id="KKL95405.1"/>
    </source>
</evidence>